<accession>A0AAN6MFH6</accession>
<dbReference type="SUPFAM" id="SSF51430">
    <property type="entry name" value="NAD(P)-linked oxidoreductase"/>
    <property type="match status" value="1"/>
</dbReference>
<sequence length="347" mass="38204">MAPPVMLPTRRLGKDGPEITALGFGLMGLSTAYGSVGSDEDRLRVLDRAWELGQTNWDTANMYGDSEDLLGKWFARHPGRRADIFLATKFALSFGKRDDGTPGLLIDSSPANCRAQCEQSLRRLGVESIDLYYIHRVDGKTPVEETMRELVKLRDGGKIKHIGLSACSAATLRRAHAVSPISAYQVEYSPWALDIEGPESGNVLAVCRELGVSVFAYSPLGRGLMTGRLRSPDDFEPGDLRRMYPRFSTENFPKNLELVARFEEMAARKGCTAGQLTMAWLMAQGGDVVPIPGTKNIKYLEENVGAVRVEVGEAEEREIRGWLDEVGIAGIRVPDGLLVEFNDTPEL</sequence>
<protein>
    <submittedName>
        <fullName evidence="3">NADP-dependent oxidoreductase domain-containing protein</fullName>
    </submittedName>
</protein>
<keyword evidence="1" id="KW-0560">Oxidoreductase</keyword>
<keyword evidence="4" id="KW-1185">Reference proteome</keyword>
<feature type="domain" description="NADP-dependent oxidoreductase" evidence="2">
    <location>
        <begin position="22"/>
        <end position="315"/>
    </location>
</feature>
<dbReference type="PANTHER" id="PTHR43625:SF40">
    <property type="entry name" value="ALDO-KETO REDUCTASE YAKC [NADP(+)]"/>
    <property type="match status" value="1"/>
</dbReference>
<reference evidence="3" key="1">
    <citation type="journal article" date="2023" name="Mol. Phylogenet. Evol.">
        <title>Genome-scale phylogeny and comparative genomics of the fungal order Sordariales.</title>
        <authorList>
            <person name="Hensen N."/>
            <person name="Bonometti L."/>
            <person name="Westerberg I."/>
            <person name="Brannstrom I.O."/>
            <person name="Guillou S."/>
            <person name="Cros-Aarteil S."/>
            <person name="Calhoun S."/>
            <person name="Haridas S."/>
            <person name="Kuo A."/>
            <person name="Mondo S."/>
            <person name="Pangilinan J."/>
            <person name="Riley R."/>
            <person name="LaButti K."/>
            <person name="Andreopoulos B."/>
            <person name="Lipzen A."/>
            <person name="Chen C."/>
            <person name="Yan M."/>
            <person name="Daum C."/>
            <person name="Ng V."/>
            <person name="Clum A."/>
            <person name="Steindorff A."/>
            <person name="Ohm R.A."/>
            <person name="Martin F."/>
            <person name="Silar P."/>
            <person name="Natvig D.O."/>
            <person name="Lalanne C."/>
            <person name="Gautier V."/>
            <person name="Ament-Velasquez S.L."/>
            <person name="Kruys A."/>
            <person name="Hutchinson M.I."/>
            <person name="Powell A.J."/>
            <person name="Barry K."/>
            <person name="Miller A.N."/>
            <person name="Grigoriev I.V."/>
            <person name="Debuchy R."/>
            <person name="Gladieux P."/>
            <person name="Hiltunen Thoren M."/>
            <person name="Johannesson H."/>
        </authorList>
    </citation>
    <scope>NUCLEOTIDE SEQUENCE</scope>
    <source>
        <strain evidence="3">CBS 103.79</strain>
    </source>
</reference>
<gene>
    <name evidence="3" type="ORF">C8A05DRAFT_37246</name>
</gene>
<dbReference type="InterPro" id="IPR036812">
    <property type="entry name" value="NAD(P)_OxRdtase_dom_sf"/>
</dbReference>
<dbReference type="PANTHER" id="PTHR43625">
    <property type="entry name" value="AFLATOXIN B1 ALDEHYDE REDUCTASE"/>
    <property type="match status" value="1"/>
</dbReference>
<organism evidence="3 4">
    <name type="scientific">Staphylotrichum tortipilum</name>
    <dbReference type="NCBI Taxonomy" id="2831512"/>
    <lineage>
        <taxon>Eukaryota</taxon>
        <taxon>Fungi</taxon>
        <taxon>Dikarya</taxon>
        <taxon>Ascomycota</taxon>
        <taxon>Pezizomycotina</taxon>
        <taxon>Sordariomycetes</taxon>
        <taxon>Sordariomycetidae</taxon>
        <taxon>Sordariales</taxon>
        <taxon>Chaetomiaceae</taxon>
        <taxon>Staphylotrichum</taxon>
    </lineage>
</organism>
<dbReference type="AlphaFoldDB" id="A0AAN6MFH6"/>
<evidence type="ECO:0000313" key="4">
    <source>
        <dbReference type="Proteomes" id="UP001303889"/>
    </source>
</evidence>
<dbReference type="Gene3D" id="3.20.20.100">
    <property type="entry name" value="NADP-dependent oxidoreductase domain"/>
    <property type="match status" value="1"/>
</dbReference>
<dbReference type="InterPro" id="IPR050791">
    <property type="entry name" value="Aldo-Keto_reductase"/>
</dbReference>
<evidence type="ECO:0000256" key="1">
    <source>
        <dbReference type="ARBA" id="ARBA00023002"/>
    </source>
</evidence>
<dbReference type="EMBL" id="MU855825">
    <property type="protein sequence ID" value="KAK3899156.1"/>
    <property type="molecule type" value="Genomic_DNA"/>
</dbReference>
<dbReference type="Pfam" id="PF00248">
    <property type="entry name" value="Aldo_ket_red"/>
    <property type="match status" value="1"/>
</dbReference>
<evidence type="ECO:0000259" key="2">
    <source>
        <dbReference type="Pfam" id="PF00248"/>
    </source>
</evidence>
<proteinExistence type="predicted"/>
<evidence type="ECO:0000313" key="3">
    <source>
        <dbReference type="EMBL" id="KAK3899156.1"/>
    </source>
</evidence>
<dbReference type="GO" id="GO:0016491">
    <property type="term" value="F:oxidoreductase activity"/>
    <property type="evidence" value="ECO:0007669"/>
    <property type="project" value="UniProtKB-KW"/>
</dbReference>
<dbReference type="Proteomes" id="UP001303889">
    <property type="component" value="Unassembled WGS sequence"/>
</dbReference>
<name>A0AAN6MFH6_9PEZI</name>
<comment type="caution">
    <text evidence="3">The sequence shown here is derived from an EMBL/GenBank/DDBJ whole genome shotgun (WGS) entry which is preliminary data.</text>
</comment>
<dbReference type="InterPro" id="IPR023210">
    <property type="entry name" value="NADP_OxRdtase_dom"/>
</dbReference>
<reference evidence="3" key="2">
    <citation type="submission" date="2023-05" db="EMBL/GenBank/DDBJ databases">
        <authorList>
            <consortium name="Lawrence Berkeley National Laboratory"/>
            <person name="Steindorff A."/>
            <person name="Hensen N."/>
            <person name="Bonometti L."/>
            <person name="Westerberg I."/>
            <person name="Brannstrom I.O."/>
            <person name="Guillou S."/>
            <person name="Cros-Aarteil S."/>
            <person name="Calhoun S."/>
            <person name="Haridas S."/>
            <person name="Kuo A."/>
            <person name="Mondo S."/>
            <person name="Pangilinan J."/>
            <person name="Riley R."/>
            <person name="Labutti K."/>
            <person name="Andreopoulos B."/>
            <person name="Lipzen A."/>
            <person name="Chen C."/>
            <person name="Yanf M."/>
            <person name="Daum C."/>
            <person name="Ng V."/>
            <person name="Clum A."/>
            <person name="Ohm R."/>
            <person name="Martin F."/>
            <person name="Silar P."/>
            <person name="Natvig D."/>
            <person name="Lalanne C."/>
            <person name="Gautier V."/>
            <person name="Ament-Velasquez S.L."/>
            <person name="Kruys A."/>
            <person name="Hutchinson M.I."/>
            <person name="Powell A.J."/>
            <person name="Barry K."/>
            <person name="Miller A.N."/>
            <person name="Grigoriev I.V."/>
            <person name="Debuchy R."/>
            <person name="Gladieux P."/>
            <person name="Thoren M.H."/>
            <person name="Johannesson H."/>
        </authorList>
    </citation>
    <scope>NUCLEOTIDE SEQUENCE</scope>
    <source>
        <strain evidence="3">CBS 103.79</strain>
    </source>
</reference>
<dbReference type="GO" id="GO:0005737">
    <property type="term" value="C:cytoplasm"/>
    <property type="evidence" value="ECO:0007669"/>
    <property type="project" value="TreeGrafter"/>
</dbReference>